<dbReference type="AlphaFoldDB" id="A0A142EHR2"/>
<proteinExistence type="predicted"/>
<gene>
    <name evidence="2" type="primary">SSP4.2</name>
    <name evidence="3" type="ORF">D7B24_002510</name>
</gene>
<keyword evidence="4" id="KW-1185">Reference proteome</keyword>
<reference evidence="3 4" key="2">
    <citation type="submission" date="2018-10" db="EMBL/GenBank/DDBJ databases">
        <title>Genome sequence of Verticillium nonalfalfae VnAa140.</title>
        <authorList>
            <person name="Stajich J.E."/>
            <person name="Kasson M.T."/>
        </authorList>
    </citation>
    <scope>NUCLEOTIDE SEQUENCE [LARGE SCALE GENOMIC DNA]</scope>
    <source>
        <strain evidence="3 4">VnAa140</strain>
    </source>
</reference>
<protein>
    <submittedName>
        <fullName evidence="2">Small secreted protein</fullName>
    </submittedName>
</protein>
<feature type="chain" id="PRO_5044548733" evidence="1">
    <location>
        <begin position="20"/>
        <end position="129"/>
    </location>
</feature>
<dbReference type="Proteomes" id="UP000267145">
    <property type="component" value="Unassembled WGS sequence"/>
</dbReference>
<reference evidence="2" key="1">
    <citation type="submission" date="2015-10" db="EMBL/GenBank/DDBJ databases">
        <title>Identification of novel virulence-associated proteins secreted to xylem by Verticillium nonalfalfae during colonization of hop plants.</title>
        <authorList>
            <person name="Flajsman M."/>
            <person name="Mandelc S."/>
            <person name="Radisek S."/>
            <person name="Stajner N."/>
            <person name="Jakse J."/>
            <person name="Javornik B."/>
        </authorList>
    </citation>
    <scope>NUCLEOTIDE SEQUENCE</scope>
    <source>
        <strain evidence="2">Tab2</strain>
    </source>
</reference>
<evidence type="ECO:0000313" key="4">
    <source>
        <dbReference type="Proteomes" id="UP000267145"/>
    </source>
</evidence>
<name>A0A142EHR2_9PEZI</name>
<feature type="signal peptide" evidence="1">
    <location>
        <begin position="1"/>
        <end position="19"/>
    </location>
</feature>
<organism evidence="2">
    <name type="scientific">Verticillium nonalfalfae</name>
    <dbReference type="NCBI Taxonomy" id="1051616"/>
    <lineage>
        <taxon>Eukaryota</taxon>
        <taxon>Fungi</taxon>
        <taxon>Dikarya</taxon>
        <taxon>Ascomycota</taxon>
        <taxon>Pezizomycotina</taxon>
        <taxon>Sordariomycetes</taxon>
        <taxon>Hypocreomycetidae</taxon>
        <taxon>Glomerellales</taxon>
        <taxon>Plectosphaerellaceae</taxon>
        <taxon>Verticillium</taxon>
    </lineage>
</organism>
<accession>A0A142EHR2</accession>
<evidence type="ECO:0000256" key="1">
    <source>
        <dbReference type="SAM" id="SignalP"/>
    </source>
</evidence>
<keyword evidence="1" id="KW-0732">Signal</keyword>
<dbReference type="STRING" id="1051616.A0A142EHR2"/>
<dbReference type="EMBL" id="KT981925">
    <property type="protein sequence ID" value="AMQ49177.1"/>
    <property type="molecule type" value="Genomic_DNA"/>
</dbReference>
<evidence type="ECO:0000313" key="3">
    <source>
        <dbReference type="EMBL" id="RNJ53030.1"/>
    </source>
</evidence>
<evidence type="ECO:0000313" key="2">
    <source>
        <dbReference type="EMBL" id="AMQ49177.1"/>
    </source>
</evidence>
<dbReference type="EMBL" id="RBVV01000160">
    <property type="protein sequence ID" value="RNJ53030.1"/>
    <property type="molecule type" value="Genomic_DNA"/>
</dbReference>
<dbReference type="PROSITE" id="PS51257">
    <property type="entry name" value="PROKAR_LIPOPROTEIN"/>
    <property type="match status" value="1"/>
</dbReference>
<sequence length="129" mass="14006">MKTFTLATIISLIATSTACLDPIYPGAKGFSNIGSDAKTFTPGNKAYPLKFANLATLTVAIKGSPENVDLVVEPIHYKKLDIKITQTDKSGKPIVQWHLNGQGTTLKECLDISKHGHGGKFYTEIEEKN</sequence>